<proteinExistence type="predicted"/>
<dbReference type="EMBL" id="AP022314">
    <property type="protein sequence ID" value="BBU22847.1"/>
    <property type="molecule type" value="Genomic_DNA"/>
</dbReference>
<sequence length="47" mass="4938">MYIDNRKAPPPTSPRNDVAAADCLDDLAGRARAGMLPALSVVISPTE</sequence>
<gene>
    <name evidence="1" type="ORF">MYXE_26370</name>
</gene>
<name>A0AAD1H1X0_MYCXE</name>
<organism evidence="1 2">
    <name type="scientific">Mycobacterium xenopi</name>
    <dbReference type="NCBI Taxonomy" id="1789"/>
    <lineage>
        <taxon>Bacteria</taxon>
        <taxon>Bacillati</taxon>
        <taxon>Actinomycetota</taxon>
        <taxon>Actinomycetes</taxon>
        <taxon>Mycobacteriales</taxon>
        <taxon>Mycobacteriaceae</taxon>
        <taxon>Mycobacterium</taxon>
    </lineage>
</organism>
<protein>
    <submittedName>
        <fullName evidence="1">Uncharacterized protein</fullName>
    </submittedName>
</protein>
<evidence type="ECO:0000313" key="1">
    <source>
        <dbReference type="EMBL" id="BBU22847.1"/>
    </source>
</evidence>
<dbReference type="AlphaFoldDB" id="A0AAD1H1X0"/>
<dbReference type="KEGG" id="mxe:MYXE_26370"/>
<reference evidence="1 2" key="1">
    <citation type="submission" date="2019-12" db="EMBL/GenBank/DDBJ databases">
        <title>Complete genome sequence of Mycolicibacterium xenopi str. JCM15661T.</title>
        <authorList>
            <person name="Yoshida M."/>
            <person name="Fukano H."/>
            <person name="Asakura T."/>
            <person name="Hoshino Y."/>
        </authorList>
    </citation>
    <scope>NUCLEOTIDE SEQUENCE [LARGE SCALE GENOMIC DNA]</scope>
    <source>
        <strain evidence="1 2">JCM 15661T</strain>
    </source>
</reference>
<accession>A0AAD1H1X0</accession>
<evidence type="ECO:0000313" key="2">
    <source>
        <dbReference type="Proteomes" id="UP000464624"/>
    </source>
</evidence>
<dbReference type="Proteomes" id="UP000464624">
    <property type="component" value="Chromosome"/>
</dbReference>